<dbReference type="Proteomes" id="UP000548304">
    <property type="component" value="Unassembled WGS sequence"/>
</dbReference>
<dbReference type="EMBL" id="JACBYW010000009">
    <property type="protein sequence ID" value="NYH80819.1"/>
    <property type="molecule type" value="Genomic_DNA"/>
</dbReference>
<sequence>MHPLALLDEPAGLLPVLGTVLALALGSVLAPLRGGHGQHAGAGPGALTVHTLTAEPTGTTPPHRTGPPARAPVRAPDPVHWPTTDPDQPHRPNPAGTAGQLRHALAHGPSLAEQDLAALLGIDAHPDSYAPEPGYIGRHRLNSASGQFA</sequence>
<feature type="transmembrane region" description="Helical" evidence="2">
    <location>
        <begin position="12"/>
        <end position="32"/>
    </location>
</feature>
<proteinExistence type="predicted"/>
<dbReference type="RefSeq" id="WP_179537125.1">
    <property type="nucleotide sequence ID" value="NZ_JACBYW010000009.1"/>
</dbReference>
<gene>
    <name evidence="3" type="ORF">FHR84_004187</name>
</gene>
<feature type="compositionally biased region" description="Low complexity" evidence="1">
    <location>
        <begin position="56"/>
        <end position="78"/>
    </location>
</feature>
<evidence type="ECO:0000313" key="4">
    <source>
        <dbReference type="Proteomes" id="UP000548304"/>
    </source>
</evidence>
<keyword evidence="2" id="KW-1133">Transmembrane helix</keyword>
<feature type="region of interest" description="Disordered" evidence="1">
    <location>
        <begin position="39"/>
        <end position="109"/>
    </location>
</feature>
<keyword evidence="2" id="KW-0812">Transmembrane</keyword>
<evidence type="ECO:0000256" key="1">
    <source>
        <dbReference type="SAM" id="MobiDB-lite"/>
    </source>
</evidence>
<accession>A0A852Z508</accession>
<keyword evidence="2" id="KW-0472">Membrane</keyword>
<evidence type="ECO:0000256" key="2">
    <source>
        <dbReference type="SAM" id="Phobius"/>
    </source>
</evidence>
<dbReference type="AlphaFoldDB" id="A0A852Z508"/>
<evidence type="ECO:0000313" key="3">
    <source>
        <dbReference type="EMBL" id="NYH80819.1"/>
    </source>
</evidence>
<organism evidence="3 4">
    <name type="scientific">Actinopolyspora biskrensis</name>
    <dbReference type="NCBI Taxonomy" id="1470178"/>
    <lineage>
        <taxon>Bacteria</taxon>
        <taxon>Bacillati</taxon>
        <taxon>Actinomycetota</taxon>
        <taxon>Actinomycetes</taxon>
        <taxon>Actinopolysporales</taxon>
        <taxon>Actinopolysporaceae</taxon>
        <taxon>Actinopolyspora</taxon>
    </lineage>
</organism>
<reference evidence="3 4" key="1">
    <citation type="submission" date="2020-07" db="EMBL/GenBank/DDBJ databases">
        <title>Genomic Encyclopedia of Type Strains, Phase III (KMG-III): the genomes of soil and plant-associated and newly described type strains.</title>
        <authorList>
            <person name="Whitman W."/>
        </authorList>
    </citation>
    <scope>NUCLEOTIDE SEQUENCE [LARGE SCALE GENOMIC DNA]</scope>
    <source>
        <strain evidence="3 4">CECT 8576</strain>
    </source>
</reference>
<keyword evidence="4" id="KW-1185">Reference proteome</keyword>
<comment type="caution">
    <text evidence="3">The sequence shown here is derived from an EMBL/GenBank/DDBJ whole genome shotgun (WGS) entry which is preliminary data.</text>
</comment>
<name>A0A852Z508_9ACTN</name>
<protein>
    <submittedName>
        <fullName evidence="3">Uncharacterized protein</fullName>
    </submittedName>
</protein>